<dbReference type="InterPro" id="IPR029052">
    <property type="entry name" value="Metallo-depent_PP-like"/>
</dbReference>
<feature type="domain" description="EF-hand" evidence="7">
    <location>
        <begin position="495"/>
        <end position="527"/>
    </location>
</feature>
<dbReference type="PROSITE" id="PS50222">
    <property type="entry name" value="EF_HAND_2"/>
    <property type="match status" value="2"/>
</dbReference>
<evidence type="ECO:0000313" key="8">
    <source>
        <dbReference type="EMBL" id="GMI48917.1"/>
    </source>
</evidence>
<evidence type="ECO:0000256" key="4">
    <source>
        <dbReference type="ARBA" id="ARBA00022837"/>
    </source>
</evidence>
<evidence type="ECO:0000256" key="5">
    <source>
        <dbReference type="ARBA" id="ARBA00023211"/>
    </source>
</evidence>
<dbReference type="InterPro" id="IPR011992">
    <property type="entry name" value="EF-hand-dom_pair"/>
</dbReference>
<dbReference type="Pfam" id="PF00149">
    <property type="entry name" value="Metallophos"/>
    <property type="match status" value="1"/>
</dbReference>
<comment type="caution">
    <text evidence="8">The sequence shown here is derived from an EMBL/GenBank/DDBJ whole genome shotgun (WGS) entry which is preliminary data.</text>
</comment>
<protein>
    <recommendedName>
        <fullName evidence="7">EF-hand domain-containing protein</fullName>
    </recommendedName>
</protein>
<keyword evidence="4" id="KW-0106">Calcium</keyword>
<sequence length="527" mass="58459">MLACLASTLNDINSERSLPGEESQGDLSRPSRAEPTFHLMPDLTHLTNADIQDLASYFTSPGYNHTLHPYYFLALLEGATSILSGLPPLIRHPPTPRYIHVIGDLHGSLPDLLHVFEACGFPSTDNRFVFNGDYVDRGPHGVEVLAMLCAFVIKGNGETVYLHRGNHEDTQVSTAYGFKSEVEHKYPHHSSKVFRSFGAFCQALPMASILPPPYNGGALIVHGGVGENTDFNGLDKPPMCALKTPAADVLWSDPDVDVGGFRLNESRGDTGYFFGLDVVDRTLEEIGVEHFVRSHEVVHNGCSKVDTKEGKRLWTVFSVTDYPNFRGCNEAGLITFQKEGGKDDVRVTRFESQEFEGVVKGFVTSDDILSTGLVEEVFLHKSVIHDGLVEISSDGRTVTREEWGAVMREKTGMRGVDWEELLDVDEEEEVVVINSFLEGFESRVTDKLESRWDIQKLLHLLFMAMDADKSGTLERDEFVTGVEALNKNLPKERKISGGEVLGLFDALDTDGDGKVDLREFSALEKFL</sequence>
<dbReference type="PANTHER" id="PTHR45668">
    <property type="entry name" value="SERINE/THREONINE-PROTEIN PHOSPHATASE 5-RELATED"/>
    <property type="match status" value="1"/>
</dbReference>
<dbReference type="Gene3D" id="1.10.238.10">
    <property type="entry name" value="EF-hand"/>
    <property type="match status" value="1"/>
</dbReference>
<dbReference type="PANTHER" id="PTHR45668:SF9">
    <property type="entry name" value="SERINE_THREONINE-PROTEIN PHOSPHATASE 7"/>
    <property type="match status" value="1"/>
</dbReference>
<reference evidence="9" key="1">
    <citation type="journal article" date="2023" name="Commun. Biol.">
        <title>Genome analysis of Parmales, the sister group of diatoms, reveals the evolutionary specialization of diatoms from phago-mixotrophs to photoautotrophs.</title>
        <authorList>
            <person name="Ban H."/>
            <person name="Sato S."/>
            <person name="Yoshikawa S."/>
            <person name="Yamada K."/>
            <person name="Nakamura Y."/>
            <person name="Ichinomiya M."/>
            <person name="Sato N."/>
            <person name="Blanc-Mathieu R."/>
            <person name="Endo H."/>
            <person name="Kuwata A."/>
            <person name="Ogata H."/>
        </authorList>
    </citation>
    <scope>NUCLEOTIDE SEQUENCE [LARGE SCALE GENOMIC DNA]</scope>
</reference>
<dbReference type="Pfam" id="PF13499">
    <property type="entry name" value="EF-hand_7"/>
    <property type="match status" value="1"/>
</dbReference>
<evidence type="ECO:0000256" key="1">
    <source>
        <dbReference type="ARBA" id="ARBA00001936"/>
    </source>
</evidence>
<evidence type="ECO:0000256" key="3">
    <source>
        <dbReference type="ARBA" id="ARBA00022723"/>
    </source>
</evidence>
<dbReference type="EMBL" id="BRYA01000443">
    <property type="protein sequence ID" value="GMI48917.1"/>
    <property type="molecule type" value="Genomic_DNA"/>
</dbReference>
<dbReference type="GO" id="GO:0005509">
    <property type="term" value="F:calcium ion binding"/>
    <property type="evidence" value="ECO:0007669"/>
    <property type="project" value="InterPro"/>
</dbReference>
<evidence type="ECO:0000259" key="7">
    <source>
        <dbReference type="PROSITE" id="PS50222"/>
    </source>
</evidence>
<keyword evidence="3" id="KW-0479">Metal-binding</keyword>
<dbReference type="SMART" id="SM00156">
    <property type="entry name" value="PP2Ac"/>
    <property type="match status" value="1"/>
</dbReference>
<feature type="domain" description="EF-hand" evidence="7">
    <location>
        <begin position="453"/>
        <end position="488"/>
    </location>
</feature>
<dbReference type="CDD" id="cd00051">
    <property type="entry name" value="EFh"/>
    <property type="match status" value="1"/>
</dbReference>
<dbReference type="InterPro" id="IPR002048">
    <property type="entry name" value="EF_hand_dom"/>
</dbReference>
<evidence type="ECO:0000256" key="2">
    <source>
        <dbReference type="ARBA" id="ARBA00008294"/>
    </source>
</evidence>
<gene>
    <name evidence="8" type="ORF">TrCOL_g1808</name>
</gene>
<organism evidence="8 9">
    <name type="scientific">Triparma columacea</name>
    <dbReference type="NCBI Taxonomy" id="722753"/>
    <lineage>
        <taxon>Eukaryota</taxon>
        <taxon>Sar</taxon>
        <taxon>Stramenopiles</taxon>
        <taxon>Ochrophyta</taxon>
        <taxon>Bolidophyceae</taxon>
        <taxon>Parmales</taxon>
        <taxon>Triparmaceae</taxon>
        <taxon>Triparma</taxon>
    </lineage>
</organism>
<comment type="cofactor">
    <cofactor evidence="1">
        <name>Mn(2+)</name>
        <dbReference type="ChEBI" id="CHEBI:29035"/>
    </cofactor>
</comment>
<dbReference type="Proteomes" id="UP001165065">
    <property type="component" value="Unassembled WGS sequence"/>
</dbReference>
<dbReference type="Gene3D" id="3.60.21.10">
    <property type="match status" value="1"/>
</dbReference>
<dbReference type="AlphaFoldDB" id="A0A9W7GRX2"/>
<keyword evidence="9" id="KW-1185">Reference proteome</keyword>
<dbReference type="SMART" id="SM00054">
    <property type="entry name" value="EFh"/>
    <property type="match status" value="2"/>
</dbReference>
<keyword evidence="5" id="KW-0464">Manganese</keyword>
<evidence type="ECO:0000313" key="9">
    <source>
        <dbReference type="Proteomes" id="UP001165065"/>
    </source>
</evidence>
<dbReference type="GO" id="GO:0016787">
    <property type="term" value="F:hydrolase activity"/>
    <property type="evidence" value="ECO:0007669"/>
    <property type="project" value="InterPro"/>
</dbReference>
<dbReference type="InterPro" id="IPR004843">
    <property type="entry name" value="Calcineurin-like_PHP"/>
</dbReference>
<dbReference type="PRINTS" id="PR00114">
    <property type="entry name" value="STPHPHTASE"/>
</dbReference>
<evidence type="ECO:0000256" key="6">
    <source>
        <dbReference type="SAM" id="MobiDB-lite"/>
    </source>
</evidence>
<dbReference type="InterPro" id="IPR018247">
    <property type="entry name" value="EF_Hand_1_Ca_BS"/>
</dbReference>
<proteinExistence type="inferred from homology"/>
<dbReference type="SUPFAM" id="SSF47473">
    <property type="entry name" value="EF-hand"/>
    <property type="match status" value="1"/>
</dbReference>
<dbReference type="OrthoDB" id="192752at2759"/>
<comment type="similarity">
    <text evidence="2">Belongs to the PPP phosphatase family.</text>
</comment>
<feature type="region of interest" description="Disordered" evidence="6">
    <location>
        <begin position="13"/>
        <end position="34"/>
    </location>
</feature>
<dbReference type="InterPro" id="IPR006186">
    <property type="entry name" value="Ser/Thr-sp_prot-phosphatase"/>
</dbReference>
<name>A0A9W7GRX2_9STRA</name>
<dbReference type="PROSITE" id="PS00018">
    <property type="entry name" value="EF_HAND_1"/>
    <property type="match status" value="2"/>
</dbReference>
<dbReference type="SUPFAM" id="SSF56300">
    <property type="entry name" value="Metallo-dependent phosphatases"/>
    <property type="match status" value="1"/>
</dbReference>
<dbReference type="InterPro" id="IPR051134">
    <property type="entry name" value="PPP_phosphatase"/>
</dbReference>
<accession>A0A9W7GRX2</accession>